<dbReference type="InterPro" id="IPR025194">
    <property type="entry name" value="RodZ-like_C"/>
</dbReference>
<feature type="transmembrane region" description="Helical" evidence="1">
    <location>
        <begin position="122"/>
        <end position="144"/>
    </location>
</feature>
<proteinExistence type="predicted"/>
<evidence type="ECO:0000259" key="2">
    <source>
        <dbReference type="Pfam" id="PF13464"/>
    </source>
</evidence>
<dbReference type="InterPro" id="IPR010982">
    <property type="entry name" value="Lambda_DNA-bd_dom_sf"/>
</dbReference>
<protein>
    <recommendedName>
        <fullName evidence="2">Cytoskeleton protein RodZ-like C-terminal domain-containing protein</fullName>
    </recommendedName>
</protein>
<keyword evidence="1" id="KW-0472">Membrane</keyword>
<keyword evidence="1" id="KW-1133">Transmembrane helix</keyword>
<organism evidence="3">
    <name type="scientific">hydrothermal vent metagenome</name>
    <dbReference type="NCBI Taxonomy" id="652676"/>
    <lineage>
        <taxon>unclassified sequences</taxon>
        <taxon>metagenomes</taxon>
        <taxon>ecological metagenomes</taxon>
    </lineage>
</organism>
<name>A0A3B0ZPU6_9ZZZZ</name>
<sequence length="310" mass="34246">MTSEQVETTVSEKAVPSVGEQLKSARLAQGKGLSVVAKALHLDVATVLAIETDDQQSLPAAIFVQGYIQNYAHLLGVPAEPLLALYRQHAPTEPELELRGPRNKGKLLRSDKAMRFTRRRSSLLLVSFFILLGLVLAGIIWWFWSQSFSSSPVISGVEERVILMPQGGAAAIITTTVITAAETTKPPEAVVVENRPESIPRSIKEPEMPAVVETPEPLPQLAEVVPDKVMLDKLVIRSEKDSWIEIFDADKKRVMYRLLRGGQSREMEGVAPFSVLLGYAHDVELSINGEVFDISPFIVKNSARFRVERP</sequence>
<feature type="domain" description="Cytoskeleton protein RodZ-like C-terminal" evidence="2">
    <location>
        <begin position="235"/>
        <end position="306"/>
    </location>
</feature>
<dbReference type="AlphaFoldDB" id="A0A3B0ZPU6"/>
<dbReference type="InterPro" id="IPR050400">
    <property type="entry name" value="Bact_Cytoskel_RodZ"/>
</dbReference>
<dbReference type="PANTHER" id="PTHR34475:SF1">
    <property type="entry name" value="CYTOSKELETON PROTEIN RODZ"/>
    <property type="match status" value="1"/>
</dbReference>
<keyword evidence="1" id="KW-0812">Transmembrane</keyword>
<accession>A0A3B0ZPU6</accession>
<reference evidence="3" key="1">
    <citation type="submission" date="2018-06" db="EMBL/GenBank/DDBJ databases">
        <authorList>
            <person name="Zhirakovskaya E."/>
        </authorList>
    </citation>
    <scope>NUCLEOTIDE SEQUENCE</scope>
</reference>
<dbReference type="GO" id="GO:0003677">
    <property type="term" value="F:DNA binding"/>
    <property type="evidence" value="ECO:0007669"/>
    <property type="project" value="InterPro"/>
</dbReference>
<dbReference type="Pfam" id="PF13413">
    <property type="entry name" value="HTH_25"/>
    <property type="match status" value="1"/>
</dbReference>
<dbReference type="Pfam" id="PF13464">
    <property type="entry name" value="RodZ_C"/>
    <property type="match status" value="1"/>
</dbReference>
<dbReference type="EMBL" id="UOFP01000267">
    <property type="protein sequence ID" value="VAW89377.1"/>
    <property type="molecule type" value="Genomic_DNA"/>
</dbReference>
<dbReference type="PANTHER" id="PTHR34475">
    <property type="match status" value="1"/>
</dbReference>
<evidence type="ECO:0000313" key="3">
    <source>
        <dbReference type="EMBL" id="VAW89377.1"/>
    </source>
</evidence>
<dbReference type="Gene3D" id="1.10.260.40">
    <property type="entry name" value="lambda repressor-like DNA-binding domains"/>
    <property type="match status" value="1"/>
</dbReference>
<gene>
    <name evidence="3" type="ORF">MNBD_GAMMA18-713</name>
</gene>
<evidence type="ECO:0000256" key="1">
    <source>
        <dbReference type="SAM" id="Phobius"/>
    </source>
</evidence>